<keyword evidence="3" id="KW-1185">Reference proteome</keyword>
<evidence type="ECO:0000256" key="1">
    <source>
        <dbReference type="SAM" id="MobiDB-lite"/>
    </source>
</evidence>
<dbReference type="GeneID" id="25902655"/>
<feature type="compositionally biased region" description="Polar residues" evidence="1">
    <location>
        <begin position="180"/>
        <end position="208"/>
    </location>
</feature>
<evidence type="ECO:0000313" key="2">
    <source>
        <dbReference type="EMBL" id="KNC85667.1"/>
    </source>
</evidence>
<dbReference type="AlphaFoldDB" id="A0A0L0G9H2"/>
<feature type="compositionally biased region" description="Polar residues" evidence="1">
    <location>
        <begin position="1"/>
        <end position="38"/>
    </location>
</feature>
<accession>A0A0L0G9H2</accession>
<feature type="compositionally biased region" description="Basic and acidic residues" evidence="1">
    <location>
        <begin position="252"/>
        <end position="272"/>
    </location>
</feature>
<feature type="compositionally biased region" description="Basic residues" evidence="1">
    <location>
        <begin position="427"/>
        <end position="444"/>
    </location>
</feature>
<reference evidence="2 3" key="1">
    <citation type="submission" date="2011-02" db="EMBL/GenBank/DDBJ databases">
        <title>The Genome Sequence of Sphaeroforma arctica JP610.</title>
        <authorList>
            <consortium name="The Broad Institute Genome Sequencing Platform"/>
            <person name="Russ C."/>
            <person name="Cuomo C."/>
            <person name="Young S.K."/>
            <person name="Zeng Q."/>
            <person name="Gargeya S."/>
            <person name="Alvarado L."/>
            <person name="Berlin A."/>
            <person name="Chapman S.B."/>
            <person name="Chen Z."/>
            <person name="Freedman E."/>
            <person name="Gellesch M."/>
            <person name="Goldberg J."/>
            <person name="Griggs A."/>
            <person name="Gujja S."/>
            <person name="Heilman E."/>
            <person name="Heiman D."/>
            <person name="Howarth C."/>
            <person name="Mehta T."/>
            <person name="Neiman D."/>
            <person name="Pearson M."/>
            <person name="Roberts A."/>
            <person name="Saif S."/>
            <person name="Shea T."/>
            <person name="Shenoy N."/>
            <person name="Sisk P."/>
            <person name="Stolte C."/>
            <person name="Sykes S."/>
            <person name="White J."/>
            <person name="Yandava C."/>
            <person name="Burger G."/>
            <person name="Gray M.W."/>
            <person name="Holland P.W.H."/>
            <person name="King N."/>
            <person name="Lang F.B.F."/>
            <person name="Roger A.J."/>
            <person name="Ruiz-Trillo I."/>
            <person name="Haas B."/>
            <person name="Nusbaum C."/>
            <person name="Birren B."/>
        </authorList>
    </citation>
    <scope>NUCLEOTIDE SEQUENCE [LARGE SCALE GENOMIC DNA]</scope>
    <source>
        <strain evidence="2 3">JP610</strain>
    </source>
</reference>
<evidence type="ECO:0000313" key="3">
    <source>
        <dbReference type="Proteomes" id="UP000054560"/>
    </source>
</evidence>
<dbReference type="STRING" id="667725.A0A0L0G9H2"/>
<feature type="region of interest" description="Disordered" evidence="1">
    <location>
        <begin position="139"/>
        <end position="521"/>
    </location>
</feature>
<organism evidence="2 3">
    <name type="scientific">Sphaeroforma arctica JP610</name>
    <dbReference type="NCBI Taxonomy" id="667725"/>
    <lineage>
        <taxon>Eukaryota</taxon>
        <taxon>Ichthyosporea</taxon>
        <taxon>Ichthyophonida</taxon>
        <taxon>Sphaeroforma</taxon>
    </lineage>
</organism>
<dbReference type="EMBL" id="KQ241690">
    <property type="protein sequence ID" value="KNC85667.1"/>
    <property type="molecule type" value="Genomic_DNA"/>
</dbReference>
<gene>
    <name evidence="2" type="ORF">SARC_02151</name>
</gene>
<dbReference type="RefSeq" id="XP_014159569.1">
    <property type="nucleotide sequence ID" value="XM_014304094.1"/>
</dbReference>
<feature type="compositionally biased region" description="Basic and acidic residues" evidence="1">
    <location>
        <begin position="372"/>
        <end position="389"/>
    </location>
</feature>
<feature type="compositionally biased region" description="Acidic residues" evidence="1">
    <location>
        <begin position="56"/>
        <end position="82"/>
    </location>
</feature>
<feature type="compositionally biased region" description="Polar residues" evidence="1">
    <location>
        <begin position="415"/>
        <end position="424"/>
    </location>
</feature>
<feature type="compositionally biased region" description="Acidic residues" evidence="1">
    <location>
        <begin position="161"/>
        <end position="170"/>
    </location>
</feature>
<feature type="region of interest" description="Disordered" evidence="1">
    <location>
        <begin position="1"/>
        <end position="112"/>
    </location>
</feature>
<feature type="compositionally biased region" description="Acidic residues" evidence="1">
    <location>
        <begin position="215"/>
        <end position="231"/>
    </location>
</feature>
<feature type="compositionally biased region" description="Basic and acidic residues" evidence="1">
    <location>
        <begin position="405"/>
        <end position="414"/>
    </location>
</feature>
<feature type="compositionally biased region" description="Polar residues" evidence="1">
    <location>
        <begin position="351"/>
        <end position="367"/>
    </location>
</feature>
<protein>
    <submittedName>
        <fullName evidence="2">Uncharacterized protein</fullName>
    </submittedName>
</protein>
<name>A0A0L0G9H2_9EUKA</name>
<sequence>MGDENINTANAPQVQNRVSGKQDTNDPLGTTNDTSSTRIIPGNDVDNGVFNRCTPMDDDQEDSAEDDDDEDEEEEDEKDSDEGVVPMVEVNSGISPDMQEKEDTQSDSAIIEDPIYSLDVSDKVLVETISVEAVSIAEERKGSTSVVNATNGGEKAIHDDSSEDEDEDDNMNERDAENVKLTSGGSSKSENLTGSSGKQPVTAVTNTMAEIAGESSEDEGEDEDEDEDEDMQVNPVQSRAENDGDDAADDLNGEKVKDVEMKNTDTPDKMEDSVFEEGNQGEDKSPSGTKPNVSSAENHDMRPTSVDGKAVDMDMNKDTSKPNEGVGSKTSAKTDASGYFTSDGEDDDEPTQSATAKVKGTSHSTPVDSEADDTKDQGGETRSSKESARGKGAPNVSDGEVSGDEASHARESSGDTRASVSASKIDSHRRRSKNTRTKASKSTRKTSTDASDSDAGDMANGTAVPAGSSSAEEGDKESVAAGAEGKATQKKREFANDSAFNKGLEDGLFGGSSSEDEPLPSVQQARIKVDQNQLARDHQRMIRSKYTMRPLCLAHRWMYVVDFG</sequence>
<proteinExistence type="predicted"/>
<feature type="compositionally biased region" description="Basic and acidic residues" evidence="1">
    <location>
        <begin position="309"/>
        <end position="321"/>
    </location>
</feature>
<dbReference type="Proteomes" id="UP000054560">
    <property type="component" value="Unassembled WGS sequence"/>
</dbReference>
<feature type="compositionally biased region" description="Polar residues" evidence="1">
    <location>
        <begin position="286"/>
        <end position="296"/>
    </location>
</feature>